<name>A0A1X2IZA4_9FUNG</name>
<protein>
    <submittedName>
        <fullName evidence="2">Uncharacterized protein</fullName>
    </submittedName>
</protein>
<evidence type="ECO:0000256" key="1">
    <source>
        <dbReference type="SAM" id="MobiDB-lite"/>
    </source>
</evidence>
<sequence>MYKLLIQQLRLLLMPPKPQNHLLLKPQLNKRRMRLLKPPNPPPIQTKKDLPPNLTTRKVNPSSQRLLLHDLVPSVYLSS</sequence>
<feature type="region of interest" description="Disordered" evidence="1">
    <location>
        <begin position="37"/>
        <end position="61"/>
    </location>
</feature>
<comment type="caution">
    <text evidence="2">The sequence shown here is derived from an EMBL/GenBank/DDBJ whole genome shotgun (WGS) entry which is preliminary data.</text>
</comment>
<dbReference type="EMBL" id="MCGE01000002">
    <property type="protein sequence ID" value="ORZ24633.1"/>
    <property type="molecule type" value="Genomic_DNA"/>
</dbReference>
<dbReference type="Proteomes" id="UP000193560">
    <property type="component" value="Unassembled WGS sequence"/>
</dbReference>
<proteinExistence type="predicted"/>
<gene>
    <name evidence="2" type="ORF">BCR42DRAFT_403342</name>
</gene>
<reference evidence="2 3" key="1">
    <citation type="submission" date="2016-07" db="EMBL/GenBank/DDBJ databases">
        <title>Pervasive Adenine N6-methylation of Active Genes in Fungi.</title>
        <authorList>
            <consortium name="DOE Joint Genome Institute"/>
            <person name="Mondo S.J."/>
            <person name="Dannebaum R.O."/>
            <person name="Kuo R.C."/>
            <person name="Labutti K."/>
            <person name="Haridas S."/>
            <person name="Kuo A."/>
            <person name="Salamov A."/>
            <person name="Ahrendt S.R."/>
            <person name="Lipzen A."/>
            <person name="Sullivan W."/>
            <person name="Andreopoulos W.B."/>
            <person name="Clum A."/>
            <person name="Lindquist E."/>
            <person name="Daum C."/>
            <person name="Ramamoorthy G.K."/>
            <person name="Gryganskyi A."/>
            <person name="Culley D."/>
            <person name="Magnuson J.K."/>
            <person name="James T.Y."/>
            <person name="O'Malley M.A."/>
            <person name="Stajich J.E."/>
            <person name="Spatafora J.W."/>
            <person name="Visel A."/>
            <person name="Grigoriev I.V."/>
        </authorList>
    </citation>
    <scope>NUCLEOTIDE SEQUENCE [LARGE SCALE GENOMIC DNA]</scope>
    <source>
        <strain evidence="2 3">NRRL 1336</strain>
    </source>
</reference>
<evidence type="ECO:0000313" key="2">
    <source>
        <dbReference type="EMBL" id="ORZ24633.1"/>
    </source>
</evidence>
<keyword evidence="3" id="KW-1185">Reference proteome</keyword>
<evidence type="ECO:0000313" key="3">
    <source>
        <dbReference type="Proteomes" id="UP000193560"/>
    </source>
</evidence>
<accession>A0A1X2IZA4</accession>
<dbReference type="AlphaFoldDB" id="A0A1X2IZA4"/>
<organism evidence="2 3">
    <name type="scientific">Absidia repens</name>
    <dbReference type="NCBI Taxonomy" id="90262"/>
    <lineage>
        <taxon>Eukaryota</taxon>
        <taxon>Fungi</taxon>
        <taxon>Fungi incertae sedis</taxon>
        <taxon>Mucoromycota</taxon>
        <taxon>Mucoromycotina</taxon>
        <taxon>Mucoromycetes</taxon>
        <taxon>Mucorales</taxon>
        <taxon>Cunninghamellaceae</taxon>
        <taxon>Absidia</taxon>
    </lineage>
</organism>